<dbReference type="AlphaFoldDB" id="A0A478FR34"/>
<accession>A0A478FR34</accession>
<proteinExistence type="predicted"/>
<evidence type="ECO:0000313" key="3">
    <source>
        <dbReference type="Proteomes" id="UP000324831"/>
    </source>
</evidence>
<feature type="region of interest" description="Disordered" evidence="1">
    <location>
        <begin position="62"/>
        <end position="83"/>
    </location>
</feature>
<gene>
    <name evidence="2" type="ORF">MHSWG343_06040</name>
</gene>
<organism evidence="2 3">
    <name type="scientific">Candidatus Mycoplasma haematohominis</name>
    <dbReference type="NCBI Taxonomy" id="1494318"/>
    <lineage>
        <taxon>Bacteria</taxon>
        <taxon>Bacillati</taxon>
        <taxon>Mycoplasmatota</taxon>
        <taxon>Mollicutes</taxon>
        <taxon>Mycoplasmataceae</taxon>
        <taxon>Mycoplasma</taxon>
    </lineage>
</organism>
<comment type="caution">
    <text evidence="2">The sequence shown here is derived from an EMBL/GenBank/DDBJ whole genome shotgun (WGS) entry which is preliminary data.</text>
</comment>
<name>A0A478FR34_9MOLU</name>
<dbReference type="EMBL" id="BIMN01000002">
    <property type="protein sequence ID" value="GCE63607.1"/>
    <property type="molecule type" value="Genomic_DNA"/>
</dbReference>
<evidence type="ECO:0000313" key="2">
    <source>
        <dbReference type="EMBL" id="GCE63607.1"/>
    </source>
</evidence>
<protein>
    <submittedName>
        <fullName evidence="2">Uncharacterized protein</fullName>
    </submittedName>
</protein>
<evidence type="ECO:0000256" key="1">
    <source>
        <dbReference type="SAM" id="MobiDB-lite"/>
    </source>
</evidence>
<reference evidence="2 3" key="1">
    <citation type="submission" date="2019-01" db="EMBL/GenBank/DDBJ databases">
        <title>Draft genome sequences of Candidatus Mycoplasma haemohominis SWG34-3 identified from a patient with pyrexia, anemia and liver dysfunction.</title>
        <authorList>
            <person name="Sekizuka T."/>
            <person name="Hattori N."/>
            <person name="Katano H."/>
            <person name="Takuma T."/>
            <person name="Ito T."/>
            <person name="Arai N."/>
            <person name="Yanai R."/>
            <person name="Ishii S."/>
            <person name="Miura Y."/>
            <person name="Tokunaga T."/>
            <person name="Watanabe H."/>
            <person name="Nomura N."/>
            <person name="Eguchi J."/>
            <person name="Arai T."/>
            <person name="Hasegawa H."/>
            <person name="Nakamaki T."/>
            <person name="Wakita T."/>
            <person name="Niki Y."/>
            <person name="Kuroda M."/>
        </authorList>
    </citation>
    <scope>NUCLEOTIDE SEQUENCE [LARGE SCALE GENOMIC DNA]</scope>
    <source>
        <strain evidence="2">SWG34-3</strain>
    </source>
</reference>
<sequence length="328" mass="38714">MLTESKITIAIATGGGNATLGVSINEFLKVYLLKKEEFEEIVALDNSSIGTTIPSRKKISTVSFNPESKRSFDPRSRQDKPSTIDYSGYKSHVISQVKHIAQHRNKVVVWNQNQNWWDSVYEQRMYMIKNQDFSSKEVQFQKGYSTVTVWYLNKPVYMNQFCELLTWNSYQFKDYEDLFWLVCTTDGKNPNEKNPDSRISFAEKAKFPTEKPQEKEIIYMTLAQAKKKTSDIENIKVKEKDKYVVYDWKPEWWEWSYQYRWKKDKSEENSAFPLSKKFTEIEKGWDENLNNAKSLNTACKEFYEANNPTKEEIEDSWRYCSVLGKETN</sequence>
<dbReference type="RefSeq" id="WP_216083660.1">
    <property type="nucleotide sequence ID" value="NZ_CACTIB010000031.1"/>
</dbReference>
<dbReference type="Proteomes" id="UP000324831">
    <property type="component" value="Unassembled WGS sequence"/>
</dbReference>
<feature type="compositionally biased region" description="Basic and acidic residues" evidence="1">
    <location>
        <begin position="67"/>
        <end position="82"/>
    </location>
</feature>